<evidence type="ECO:0000313" key="2">
    <source>
        <dbReference type="EMBL" id="CEP17293.1"/>
    </source>
</evidence>
<dbReference type="Proteomes" id="UP000054107">
    <property type="component" value="Unassembled WGS sequence"/>
</dbReference>
<evidence type="ECO:0000256" key="1">
    <source>
        <dbReference type="SAM" id="MobiDB-lite"/>
    </source>
</evidence>
<name>A0A0B7NPK4_9FUNG</name>
<reference evidence="2 3" key="1">
    <citation type="submission" date="2014-09" db="EMBL/GenBank/DDBJ databases">
        <authorList>
            <person name="Ellenberger Sabrina"/>
        </authorList>
    </citation>
    <scope>NUCLEOTIDE SEQUENCE [LARGE SCALE GENOMIC DNA]</scope>
    <source>
        <strain evidence="2 3">CBS 412.66</strain>
    </source>
</reference>
<protein>
    <submittedName>
        <fullName evidence="2">Uncharacterized protein</fullName>
    </submittedName>
</protein>
<keyword evidence="3" id="KW-1185">Reference proteome</keyword>
<feature type="region of interest" description="Disordered" evidence="1">
    <location>
        <begin position="69"/>
        <end position="89"/>
    </location>
</feature>
<feature type="compositionally biased region" description="Polar residues" evidence="1">
    <location>
        <begin position="128"/>
        <end position="147"/>
    </location>
</feature>
<feature type="compositionally biased region" description="Polar residues" evidence="1">
    <location>
        <begin position="39"/>
        <end position="51"/>
    </location>
</feature>
<dbReference type="STRING" id="35722.A0A0B7NPK4"/>
<proteinExistence type="predicted"/>
<dbReference type="AlphaFoldDB" id="A0A0B7NPK4"/>
<gene>
    <name evidence="2" type="primary">PARPA_11589.1 scaffold 44482</name>
</gene>
<evidence type="ECO:0000313" key="3">
    <source>
        <dbReference type="Proteomes" id="UP000054107"/>
    </source>
</evidence>
<organism evidence="2 3">
    <name type="scientific">Parasitella parasitica</name>
    <dbReference type="NCBI Taxonomy" id="35722"/>
    <lineage>
        <taxon>Eukaryota</taxon>
        <taxon>Fungi</taxon>
        <taxon>Fungi incertae sedis</taxon>
        <taxon>Mucoromycota</taxon>
        <taxon>Mucoromycotina</taxon>
        <taxon>Mucoromycetes</taxon>
        <taxon>Mucorales</taxon>
        <taxon>Mucorineae</taxon>
        <taxon>Mucoraceae</taxon>
        <taxon>Parasitella</taxon>
    </lineage>
</organism>
<accession>A0A0B7NPK4</accession>
<feature type="region of interest" description="Disordered" evidence="1">
    <location>
        <begin position="128"/>
        <end position="149"/>
    </location>
</feature>
<dbReference type="EMBL" id="LN733663">
    <property type="protein sequence ID" value="CEP17293.1"/>
    <property type="molecule type" value="Genomic_DNA"/>
</dbReference>
<sequence>MPDYFRIFPSQNESRDTPECIKLKKELAEEHKKSESLQKELSNIKSTLTSSRQEHEALLSKFQKTKESLEKTSKSLAKQKADNDRMKRAKDDCFSRIDRLKQTNQTLTSNLKKSQNLCQTLGDQLKSQGLSEDAAPSNTENTHANQASRKEYLELKKKYRDLLTREQLVEKKMIDFTLQMQESQSAENIASEQRLYKQLSDTLAKENRLLTNMNKIKLEKQAIWNEKRALQEKFNSINADIQKLQAAERIWLADNRNLQDKLKIAYDNLTKMQPYALENQDLKEKVKTLAETFNTHKQSTATEITRLKDSIKVYELSVRGLKTSELTWRTKATNMEITKKALHMENAKLLKELKLAQKPWFSLN</sequence>
<dbReference type="OrthoDB" id="2268717at2759"/>
<feature type="region of interest" description="Disordered" evidence="1">
    <location>
        <begin position="31"/>
        <end position="57"/>
    </location>
</feature>